<keyword evidence="1" id="KW-0732">Signal</keyword>
<dbReference type="STRING" id="428990.SAMN06295987_104125"/>
<dbReference type="GO" id="GO:0009279">
    <property type="term" value="C:cell outer membrane"/>
    <property type="evidence" value="ECO:0007669"/>
    <property type="project" value="TreeGrafter"/>
</dbReference>
<feature type="domain" description="PapC-like C-terminal" evidence="2">
    <location>
        <begin position="709"/>
        <end position="764"/>
    </location>
</feature>
<dbReference type="GO" id="GO:0009297">
    <property type="term" value="P:pilus assembly"/>
    <property type="evidence" value="ECO:0007669"/>
    <property type="project" value="InterPro"/>
</dbReference>
<accession>A0A1U6I3S6</accession>
<keyword evidence="4" id="KW-1185">Reference proteome</keyword>
<dbReference type="AlphaFoldDB" id="A0A1U6I3S6"/>
<dbReference type="PANTHER" id="PTHR30451:SF5">
    <property type="entry name" value="SLR0019 PROTEIN"/>
    <property type="match status" value="1"/>
</dbReference>
<evidence type="ECO:0000259" key="2">
    <source>
        <dbReference type="Pfam" id="PF13953"/>
    </source>
</evidence>
<dbReference type="GO" id="GO:0015473">
    <property type="term" value="F:fimbrial usher porin activity"/>
    <property type="evidence" value="ECO:0007669"/>
    <property type="project" value="InterPro"/>
</dbReference>
<reference evidence="4" key="1">
    <citation type="submission" date="2017-02" db="EMBL/GenBank/DDBJ databases">
        <authorList>
            <person name="Varghese N."/>
            <person name="Submissions S."/>
        </authorList>
    </citation>
    <scope>NUCLEOTIDE SEQUENCE [LARGE SCALE GENOMIC DNA]</scope>
    <source>
        <strain evidence="4">SM117</strain>
    </source>
</reference>
<gene>
    <name evidence="3" type="ORF">SAMN06295987_104125</name>
</gene>
<feature type="signal peptide" evidence="1">
    <location>
        <begin position="1"/>
        <end position="31"/>
    </location>
</feature>
<protein>
    <submittedName>
        <fullName evidence="3">Outer membrane usher protein</fullName>
    </submittedName>
</protein>
<dbReference type="PANTHER" id="PTHR30451">
    <property type="entry name" value="OUTER MEMBRANE USHER PROTEIN"/>
    <property type="match status" value="1"/>
</dbReference>
<sequence length="781" mass="84201">MPASRFRWRAPKFLLALVAGFSAFTPTSAHADDAPAQMTRGADISPALQLRLELVVNGRTANRLIPVTLQDGHLSVAARDLREAGIDRDWSIDSTVDLSAQAGMTAKYTEADQKLLLTVPPQWLEGSRLAIAAKRSRILPKSDFGVLINYDLYVAHSEQDTHGSLWSEQRLFGGLGILSNTGSIWFDTSGGAKRYLRYETRWTYVDDGAIRTYEAGDLVTRTLPWTNPVRMAGAQVSRDFSVRPDVVTYPLPGFAGTAAVPSALELFVNGYRAAATTVEPGPFVVDELPYVNGAGEATVVTTDAQGRQVQTSASFYVATTLLRPGLADYAFSLGRLRRDFGTSRTGYGEWAASASGRFGLTRFMTIEASLEAAGDHRLLGFGGVLKLGNLGVVDASASASRQYGRDGSQVALGYQYTGRGFNLMARAVRRSPDYADLSSVAARDYRLPSRQWQAQANVILGRELGNLAASYVETRQGDQRFRLANLSYYKSLWGRSSLHLSAVRDIERGTTSAMAQWVVPLGRQGSAVAGIERTPRGNARAVLDYGRAVPSEGGLGWSAGASHASGERDRYRGDLTWRNSALQVQAGAFGTGTQTTGWGELSGSLVMMDGGIFAANRINDAFALVSTDGVAGVPVHYENQKVGTTDAKGHLLIARVPSYYAASFAIDARDLPADVQVPFTRQRSAVKNGSGRLLHFPVSRSRAAHVLLVGEDGAPLPAGSKVTSASGEETWVGFDGRAYLENLQDDNRLTVMKADGTRCQVAFEYLSKDPGVDRVGPLPCR</sequence>
<dbReference type="InterPro" id="IPR043142">
    <property type="entry name" value="PapC-like_C_sf"/>
</dbReference>
<dbReference type="InterPro" id="IPR025949">
    <property type="entry name" value="PapC-like_C"/>
</dbReference>
<proteinExistence type="predicted"/>
<dbReference type="Gene3D" id="2.60.40.2610">
    <property type="entry name" value="Outer membrane usher protein FimD, plug domain"/>
    <property type="match status" value="1"/>
</dbReference>
<dbReference type="InterPro" id="IPR042186">
    <property type="entry name" value="FimD_plug_dom"/>
</dbReference>
<feature type="chain" id="PRO_5010588761" evidence="1">
    <location>
        <begin position="32"/>
        <end position="781"/>
    </location>
</feature>
<name>A0A1U6I3S6_9SPHN</name>
<evidence type="ECO:0000256" key="1">
    <source>
        <dbReference type="SAM" id="SignalP"/>
    </source>
</evidence>
<dbReference type="Gene3D" id="2.60.40.3110">
    <property type="match status" value="1"/>
</dbReference>
<dbReference type="InterPro" id="IPR000015">
    <property type="entry name" value="Fimb_usher"/>
</dbReference>
<evidence type="ECO:0000313" key="3">
    <source>
        <dbReference type="EMBL" id="SLK02670.1"/>
    </source>
</evidence>
<dbReference type="Proteomes" id="UP000190989">
    <property type="component" value="Unassembled WGS sequence"/>
</dbReference>
<dbReference type="EMBL" id="FVZE01000004">
    <property type="protein sequence ID" value="SLK02670.1"/>
    <property type="molecule type" value="Genomic_DNA"/>
</dbReference>
<organism evidence="3 4">
    <name type="scientific">Novosphingobium mathurense</name>
    <dbReference type="NCBI Taxonomy" id="428990"/>
    <lineage>
        <taxon>Bacteria</taxon>
        <taxon>Pseudomonadati</taxon>
        <taxon>Pseudomonadota</taxon>
        <taxon>Alphaproteobacteria</taxon>
        <taxon>Sphingomonadales</taxon>
        <taxon>Sphingomonadaceae</taxon>
        <taxon>Novosphingobium</taxon>
    </lineage>
</organism>
<dbReference type="Pfam" id="PF13953">
    <property type="entry name" value="PapC_C"/>
    <property type="match status" value="1"/>
</dbReference>
<evidence type="ECO:0000313" key="4">
    <source>
        <dbReference type="Proteomes" id="UP000190989"/>
    </source>
</evidence>
<dbReference type="Pfam" id="PF00577">
    <property type="entry name" value="Usher"/>
    <property type="match status" value="1"/>
</dbReference>
<dbReference type="Gene3D" id="2.60.40.2070">
    <property type="match status" value="1"/>
</dbReference>